<sequence>MGAAAEFPLARGRSLVNLIFGICAGVPCTDTSRGNSEKEPGYLGGFVRAKAGQIAALERFCSQTQIGWTRAAVELDKPQCTGKAMNEKDRENGPRLRRNLQASARRNSCAWKKGVRWDWKRGWPDSGTLLAAAAPATTTTRVTVVNGSHRQVDVPQVEYHGTGAIPEACSLPCPPLSVGAGQNRARTGPDSVLHAINWPQAGSPLEEPPVAKQSRWGTAHTIESKATRQPNKDRQQRISAVQYLDKYDKVAGIAPKPCTCMGESLLESDDVSGVALWDNALAFGEPVSRRFLVWSKQSEPSGTGSGLWCALGLNPIHSKCTRRRSIHCLGPPAPPRPRLLSTQHIINGIVFIISMV</sequence>
<reference evidence="2" key="1">
    <citation type="journal article" date="2011" name="Nat. Commun.">
        <title>Effector diversification within compartments of the Leptosphaeria maculans genome affected by Repeat-Induced Point mutations.</title>
        <authorList>
            <person name="Rouxel T."/>
            <person name="Grandaubert J."/>
            <person name="Hane J.K."/>
            <person name="Hoede C."/>
            <person name="van de Wouw A.P."/>
            <person name="Couloux A."/>
            <person name="Dominguez V."/>
            <person name="Anthouard V."/>
            <person name="Bally P."/>
            <person name="Bourras S."/>
            <person name="Cozijnsen A.J."/>
            <person name="Ciuffetti L.M."/>
            <person name="Degrave A."/>
            <person name="Dilmaghani A."/>
            <person name="Duret L."/>
            <person name="Fudal I."/>
            <person name="Goodwin S.B."/>
            <person name="Gout L."/>
            <person name="Glaser N."/>
            <person name="Linglin J."/>
            <person name="Kema G.H.J."/>
            <person name="Lapalu N."/>
            <person name="Lawrence C.B."/>
            <person name="May K."/>
            <person name="Meyer M."/>
            <person name="Ollivier B."/>
            <person name="Poulain J."/>
            <person name="Schoch C.L."/>
            <person name="Simon A."/>
            <person name="Spatafora J.W."/>
            <person name="Stachowiak A."/>
            <person name="Turgeon B.G."/>
            <person name="Tyler B.M."/>
            <person name="Vincent D."/>
            <person name="Weissenbach J."/>
            <person name="Amselem J."/>
            <person name="Quesneville H."/>
            <person name="Oliver R.P."/>
            <person name="Wincker P."/>
            <person name="Balesdent M.-H."/>
            <person name="Howlett B.J."/>
        </authorList>
    </citation>
    <scope>NUCLEOTIDE SEQUENCE [LARGE SCALE GENOMIC DNA]</scope>
    <source>
        <strain evidence="2">JN3 / isolate v23.1.3 / race Av1-4-5-6-7-8</strain>
    </source>
</reference>
<evidence type="ECO:0000313" key="1">
    <source>
        <dbReference type="EMBL" id="CBX99137.1"/>
    </source>
</evidence>
<dbReference type="HOGENOM" id="CLU_778598_0_0_1"/>
<dbReference type="EMBL" id="FP929135">
    <property type="protein sequence ID" value="CBX99137.1"/>
    <property type="molecule type" value="Genomic_DNA"/>
</dbReference>
<name>E5A692_LEPMJ</name>
<organism evidence="1 2">
    <name type="scientific">Leptosphaeria maculans (strain JN3 / isolate v23.1.3 / race Av1-4-5-6-7-8)</name>
    <name type="common">Blackleg fungus</name>
    <name type="synonym">Phoma lingam</name>
    <dbReference type="NCBI Taxonomy" id="985895"/>
    <lineage>
        <taxon>Eukaryota</taxon>
        <taxon>Fungi</taxon>
        <taxon>Dikarya</taxon>
        <taxon>Ascomycota</taxon>
        <taxon>Pezizomycotina</taxon>
        <taxon>Dothideomycetes</taxon>
        <taxon>Pleosporomycetidae</taxon>
        <taxon>Pleosporales</taxon>
        <taxon>Pleosporineae</taxon>
        <taxon>Leptosphaeriaceae</taxon>
        <taxon>Plenodomus</taxon>
        <taxon>Plenodomus lingam/Leptosphaeria maculans species complex</taxon>
    </lineage>
</organism>
<dbReference type="AlphaFoldDB" id="E5A692"/>
<dbReference type="Proteomes" id="UP000002668">
    <property type="component" value="Genome"/>
</dbReference>
<dbReference type="VEuPathDB" id="FungiDB:LEMA_P083760.1"/>
<proteinExistence type="predicted"/>
<dbReference type="InParanoid" id="E5A692"/>
<gene>
    <name evidence="1" type="ORF">LEMA_P083760.1</name>
</gene>
<protein>
    <submittedName>
        <fullName evidence="1">Uncharacterized protein</fullName>
    </submittedName>
</protein>
<accession>E5A692</accession>
<evidence type="ECO:0000313" key="2">
    <source>
        <dbReference type="Proteomes" id="UP000002668"/>
    </source>
</evidence>
<keyword evidence="2" id="KW-1185">Reference proteome</keyword>